<accession>A0AAW1TJ61</accession>
<name>A0AAW1TJ61_9CHLO</name>
<evidence type="ECO:0000313" key="3">
    <source>
        <dbReference type="Proteomes" id="UP001485043"/>
    </source>
</evidence>
<dbReference type="AlphaFoldDB" id="A0AAW1TJ61"/>
<comment type="caution">
    <text evidence="2">The sequence shown here is derived from an EMBL/GenBank/DDBJ whole genome shotgun (WGS) entry which is preliminary data.</text>
</comment>
<keyword evidence="3" id="KW-1185">Reference proteome</keyword>
<dbReference type="EMBL" id="JALJOV010000043">
    <property type="protein sequence ID" value="KAK9868139.1"/>
    <property type="molecule type" value="Genomic_DNA"/>
</dbReference>
<keyword evidence="1" id="KW-0175">Coiled coil</keyword>
<sequence length="98" mass="11098">MKTLRVELERLAAAKESLVIQLEELVKQPETTTSNTVSQGVLSQSLKFMTALSGKVIVRSWKMHHKRLQLPSHQPQTVFPHLYHACNKAAIEFKHPGI</sequence>
<feature type="coiled-coil region" evidence="1">
    <location>
        <begin position="1"/>
        <end position="28"/>
    </location>
</feature>
<dbReference type="Proteomes" id="UP001485043">
    <property type="component" value="Unassembled WGS sequence"/>
</dbReference>
<evidence type="ECO:0000313" key="2">
    <source>
        <dbReference type="EMBL" id="KAK9868139.1"/>
    </source>
</evidence>
<evidence type="ECO:0000256" key="1">
    <source>
        <dbReference type="SAM" id="Coils"/>
    </source>
</evidence>
<organism evidence="2 3">
    <name type="scientific">Apatococcus fuscideae</name>
    <dbReference type="NCBI Taxonomy" id="2026836"/>
    <lineage>
        <taxon>Eukaryota</taxon>
        <taxon>Viridiplantae</taxon>
        <taxon>Chlorophyta</taxon>
        <taxon>core chlorophytes</taxon>
        <taxon>Trebouxiophyceae</taxon>
        <taxon>Chlorellales</taxon>
        <taxon>Chlorellaceae</taxon>
        <taxon>Apatococcus</taxon>
    </lineage>
</organism>
<gene>
    <name evidence="2" type="ORF">WJX84_006367</name>
</gene>
<protein>
    <submittedName>
        <fullName evidence="2">Uncharacterized protein</fullName>
    </submittedName>
</protein>
<reference evidence="2 3" key="1">
    <citation type="journal article" date="2024" name="Nat. Commun.">
        <title>Phylogenomics reveals the evolutionary origins of lichenization in chlorophyte algae.</title>
        <authorList>
            <person name="Puginier C."/>
            <person name="Libourel C."/>
            <person name="Otte J."/>
            <person name="Skaloud P."/>
            <person name="Haon M."/>
            <person name="Grisel S."/>
            <person name="Petersen M."/>
            <person name="Berrin J.G."/>
            <person name="Delaux P.M."/>
            <person name="Dal Grande F."/>
            <person name="Keller J."/>
        </authorList>
    </citation>
    <scope>NUCLEOTIDE SEQUENCE [LARGE SCALE GENOMIC DNA]</scope>
    <source>
        <strain evidence="2 3">SAG 2523</strain>
    </source>
</reference>
<proteinExistence type="predicted"/>